<evidence type="ECO:0000256" key="1">
    <source>
        <dbReference type="ARBA" id="ARBA00022679"/>
    </source>
</evidence>
<organism evidence="4 5">
    <name type="scientific">Roseateles aquatilis</name>
    <dbReference type="NCBI Taxonomy" id="431061"/>
    <lineage>
        <taxon>Bacteria</taxon>
        <taxon>Pseudomonadati</taxon>
        <taxon>Pseudomonadota</taxon>
        <taxon>Betaproteobacteria</taxon>
        <taxon>Burkholderiales</taxon>
        <taxon>Sphaerotilaceae</taxon>
        <taxon>Roseateles</taxon>
    </lineage>
</organism>
<feature type="domain" description="N-acetyltransferase" evidence="3">
    <location>
        <begin position="1"/>
        <end position="160"/>
    </location>
</feature>
<evidence type="ECO:0000313" key="4">
    <source>
        <dbReference type="EMBL" id="OWQ91859.1"/>
    </source>
</evidence>
<dbReference type="PANTHER" id="PTHR43877">
    <property type="entry name" value="AMINOALKYLPHOSPHONATE N-ACETYLTRANSFERASE-RELATED-RELATED"/>
    <property type="match status" value="1"/>
</dbReference>
<dbReference type="AlphaFoldDB" id="A0A246JI03"/>
<dbReference type="CDD" id="cd04301">
    <property type="entry name" value="NAT_SF"/>
    <property type="match status" value="1"/>
</dbReference>
<keyword evidence="1 4" id="KW-0808">Transferase</keyword>
<dbReference type="InterPro" id="IPR050832">
    <property type="entry name" value="Bact_Acetyltransf"/>
</dbReference>
<accession>A0A246JI03</accession>
<dbReference type="SUPFAM" id="SSF55729">
    <property type="entry name" value="Acyl-CoA N-acyltransferases (Nat)"/>
    <property type="match status" value="1"/>
</dbReference>
<protein>
    <submittedName>
        <fullName evidence="4">GNAT family N-acetyltransferase</fullName>
    </submittedName>
</protein>
<gene>
    <name evidence="4" type="ORF">CDN99_05665</name>
</gene>
<name>A0A246JI03_9BURK</name>
<sequence length="160" mass="18378">MRRPALPSDLHPVYAIYSHPKVVPYLTYEPMPLDSFVPIFEELLASQCFWIWDHDGSIGGFYKATRYPGRVHHVMQLGTLAVDPKLHGQGVGRAMIDDAIRHFRADGIRRVELYAESDNSQALAFYQRLGFVHEGTLRDFYKRADDAHYVDEWVMGLLLA</sequence>
<dbReference type="PROSITE" id="PS51186">
    <property type="entry name" value="GNAT"/>
    <property type="match status" value="1"/>
</dbReference>
<dbReference type="Pfam" id="PF00583">
    <property type="entry name" value="Acetyltransf_1"/>
    <property type="match status" value="1"/>
</dbReference>
<dbReference type="PANTHER" id="PTHR43877:SF1">
    <property type="entry name" value="ACETYLTRANSFERASE"/>
    <property type="match status" value="1"/>
</dbReference>
<evidence type="ECO:0000256" key="2">
    <source>
        <dbReference type="ARBA" id="ARBA00023315"/>
    </source>
</evidence>
<evidence type="ECO:0000313" key="5">
    <source>
        <dbReference type="Proteomes" id="UP000197468"/>
    </source>
</evidence>
<comment type="caution">
    <text evidence="4">The sequence shown here is derived from an EMBL/GenBank/DDBJ whole genome shotgun (WGS) entry which is preliminary data.</text>
</comment>
<reference evidence="4 5" key="1">
    <citation type="journal article" date="2008" name="Int. J. Syst. Evol. Microbiol.">
        <title>Description of Roseateles aquatilis sp. nov. and Roseateles terrae sp. nov., in the class Betaproteobacteria, and emended description of the genus Roseateles.</title>
        <authorList>
            <person name="Gomila M."/>
            <person name="Bowien B."/>
            <person name="Falsen E."/>
            <person name="Moore E.R."/>
            <person name="Lalucat J."/>
        </authorList>
    </citation>
    <scope>NUCLEOTIDE SEQUENCE [LARGE SCALE GENOMIC DNA]</scope>
    <source>
        <strain evidence="4 5">CCUG 48205</strain>
    </source>
</reference>
<keyword evidence="5" id="KW-1185">Reference proteome</keyword>
<dbReference type="InterPro" id="IPR000182">
    <property type="entry name" value="GNAT_dom"/>
</dbReference>
<dbReference type="Proteomes" id="UP000197468">
    <property type="component" value="Unassembled WGS sequence"/>
</dbReference>
<dbReference type="Gene3D" id="3.40.630.30">
    <property type="match status" value="1"/>
</dbReference>
<dbReference type="RefSeq" id="WP_088383535.1">
    <property type="nucleotide sequence ID" value="NZ_NIOF01000002.1"/>
</dbReference>
<dbReference type="EMBL" id="NIOF01000002">
    <property type="protein sequence ID" value="OWQ91859.1"/>
    <property type="molecule type" value="Genomic_DNA"/>
</dbReference>
<evidence type="ECO:0000259" key="3">
    <source>
        <dbReference type="PROSITE" id="PS51186"/>
    </source>
</evidence>
<dbReference type="GO" id="GO:0016747">
    <property type="term" value="F:acyltransferase activity, transferring groups other than amino-acyl groups"/>
    <property type="evidence" value="ECO:0007669"/>
    <property type="project" value="InterPro"/>
</dbReference>
<dbReference type="InterPro" id="IPR016181">
    <property type="entry name" value="Acyl_CoA_acyltransferase"/>
</dbReference>
<dbReference type="OrthoDB" id="336415at2"/>
<keyword evidence="2" id="KW-0012">Acyltransferase</keyword>
<proteinExistence type="predicted"/>